<evidence type="ECO:0008006" key="5">
    <source>
        <dbReference type="Google" id="ProtNLM"/>
    </source>
</evidence>
<dbReference type="EMBL" id="CP103143">
    <property type="protein sequence ID" value="UVQ77623.1"/>
    <property type="molecule type" value="Genomic_DNA"/>
</dbReference>
<sequence length="186" mass="21594">MKINFKQPKYMIPAIAFFPVVFIGYQVISIFDFEVEKEDKPVQTDGINIEMPKVNIDKELKSKYQNMMDDMGKVKDHVAVQNLDEETTNPSDATSSVYTEEDLQMLDSLERVKQQNLEEIKRMNEELSKRGEDKADIESSQKNAVKSETEALAEQLEMLQKVASGEYKSPEQIKKEEEEKNKEKRY</sequence>
<feature type="compositionally biased region" description="Basic and acidic residues" evidence="1">
    <location>
        <begin position="168"/>
        <end position="186"/>
    </location>
</feature>
<keyword evidence="3" id="KW-0614">Plasmid</keyword>
<evidence type="ECO:0000313" key="4">
    <source>
        <dbReference type="Proteomes" id="UP001060104"/>
    </source>
</evidence>
<accession>A0ABY5TIN3</accession>
<evidence type="ECO:0000313" key="3">
    <source>
        <dbReference type="EMBL" id="UVQ77623.1"/>
    </source>
</evidence>
<dbReference type="RefSeq" id="WP_258903184.1">
    <property type="nucleotide sequence ID" value="NZ_CP103143.1"/>
</dbReference>
<proteinExistence type="predicted"/>
<gene>
    <name evidence="3" type="ORF">NXY30_29425</name>
</gene>
<reference evidence="3" key="1">
    <citation type="submission" date="2022-08" db="EMBL/GenBank/DDBJ databases">
        <title>Genome Sequencing of Bacteroides fragilis Group Isolates with Nanopore Technology.</title>
        <authorList>
            <person name="Tisza M.J."/>
            <person name="Smith D."/>
            <person name="Dekker J.P."/>
        </authorList>
    </citation>
    <scope>NUCLEOTIDE SEQUENCE</scope>
    <source>
        <strain evidence="3">BFG-527</strain>
        <plasmid evidence="3">unnamed2</plasmid>
    </source>
</reference>
<feature type="transmembrane region" description="Helical" evidence="2">
    <location>
        <begin position="12"/>
        <end position="31"/>
    </location>
</feature>
<keyword evidence="2" id="KW-0812">Transmembrane</keyword>
<dbReference type="Proteomes" id="UP001060104">
    <property type="component" value="Plasmid unnamed2"/>
</dbReference>
<evidence type="ECO:0000256" key="2">
    <source>
        <dbReference type="SAM" id="Phobius"/>
    </source>
</evidence>
<keyword evidence="2" id="KW-1133">Transmembrane helix</keyword>
<keyword evidence="4" id="KW-1185">Reference proteome</keyword>
<protein>
    <recommendedName>
        <fullName evidence="5">Conjugative transposon protein TraM</fullName>
    </recommendedName>
</protein>
<organism evidence="3 4">
    <name type="scientific">Bacteroides faecis</name>
    <dbReference type="NCBI Taxonomy" id="674529"/>
    <lineage>
        <taxon>Bacteria</taxon>
        <taxon>Pseudomonadati</taxon>
        <taxon>Bacteroidota</taxon>
        <taxon>Bacteroidia</taxon>
        <taxon>Bacteroidales</taxon>
        <taxon>Bacteroidaceae</taxon>
        <taxon>Bacteroides</taxon>
    </lineage>
</organism>
<feature type="region of interest" description="Disordered" evidence="1">
    <location>
        <begin position="162"/>
        <end position="186"/>
    </location>
</feature>
<geneLocation type="plasmid" evidence="3 4">
    <name>unnamed2</name>
</geneLocation>
<keyword evidence="2" id="KW-0472">Membrane</keyword>
<feature type="region of interest" description="Disordered" evidence="1">
    <location>
        <begin position="124"/>
        <end position="148"/>
    </location>
</feature>
<evidence type="ECO:0000256" key="1">
    <source>
        <dbReference type="SAM" id="MobiDB-lite"/>
    </source>
</evidence>
<name>A0ABY5TIN3_9BACE</name>